<evidence type="ECO:0000313" key="3">
    <source>
        <dbReference type="Proteomes" id="UP000324781"/>
    </source>
</evidence>
<feature type="transmembrane region" description="Helical" evidence="1">
    <location>
        <begin position="6"/>
        <end position="21"/>
    </location>
</feature>
<evidence type="ECO:0000313" key="2">
    <source>
        <dbReference type="EMBL" id="SHI57725.1"/>
    </source>
</evidence>
<dbReference type="RefSeq" id="WP_149677763.1">
    <property type="nucleotide sequence ID" value="NZ_DAONMB010000131.1"/>
</dbReference>
<proteinExistence type="predicted"/>
<evidence type="ECO:0000256" key="1">
    <source>
        <dbReference type="SAM" id="Phobius"/>
    </source>
</evidence>
<keyword evidence="1" id="KW-0472">Membrane</keyword>
<dbReference type="EMBL" id="FQZP01000004">
    <property type="protein sequence ID" value="SHI57725.1"/>
    <property type="molecule type" value="Genomic_DNA"/>
</dbReference>
<feature type="transmembrane region" description="Helical" evidence="1">
    <location>
        <begin position="33"/>
        <end position="54"/>
    </location>
</feature>
<dbReference type="AlphaFoldDB" id="A0A1M6C9N5"/>
<dbReference type="Pfam" id="PF09581">
    <property type="entry name" value="Spore_III_AF"/>
    <property type="match status" value="1"/>
</dbReference>
<keyword evidence="3" id="KW-1185">Reference proteome</keyword>
<protein>
    <submittedName>
        <fullName evidence="2">Stage III sporulation protein AF</fullName>
    </submittedName>
</protein>
<organism evidence="2 3">
    <name type="scientific">Thermoclostridium caenicola</name>
    <dbReference type="NCBI Taxonomy" id="659425"/>
    <lineage>
        <taxon>Bacteria</taxon>
        <taxon>Bacillati</taxon>
        <taxon>Bacillota</taxon>
        <taxon>Clostridia</taxon>
        <taxon>Eubacteriales</taxon>
        <taxon>Oscillospiraceae</taxon>
        <taxon>Thermoclostridium</taxon>
    </lineage>
</organism>
<gene>
    <name evidence="2" type="ORF">SAMN05444373_100497</name>
</gene>
<dbReference type="InterPro" id="IPR014245">
    <property type="entry name" value="Spore_III_AF"/>
</dbReference>
<dbReference type="OrthoDB" id="2375554at2"/>
<keyword evidence="1" id="KW-0812">Transmembrane</keyword>
<name>A0A1M6C9N5_9FIRM</name>
<dbReference type="Proteomes" id="UP000324781">
    <property type="component" value="Unassembled WGS sequence"/>
</dbReference>
<sequence>MDNLRVWIISLIAISVICSLIEKLAPEGSLNKYVKLVCGLVVAIVIAGPVIRFLGGDFRIQEVAWHDYLTLSKGEMEKRIRRLEEEEAGQLLEIYRQTLISDVKYRFQGEKDFRVIGADVVLQGNSRSDDFGAIRELYIKVGPPEDNENAVFTGSMENRIKTGLSQALAIEPDRIVVDSSIFEGR</sequence>
<keyword evidence="1" id="KW-1133">Transmembrane helix</keyword>
<reference evidence="2 3" key="1">
    <citation type="submission" date="2016-11" db="EMBL/GenBank/DDBJ databases">
        <authorList>
            <person name="Varghese N."/>
            <person name="Submissions S."/>
        </authorList>
    </citation>
    <scope>NUCLEOTIDE SEQUENCE [LARGE SCALE GENOMIC DNA]</scope>
    <source>
        <strain evidence="2 3">DSM 19027</strain>
    </source>
</reference>
<accession>A0A1M6C9N5</accession>